<evidence type="ECO:0000256" key="2">
    <source>
        <dbReference type="SAM" id="Phobius"/>
    </source>
</evidence>
<feature type="signal peptide" evidence="3">
    <location>
        <begin position="1"/>
        <end position="18"/>
    </location>
</feature>
<gene>
    <name evidence="4" type="ORF">Dda_1960</name>
</gene>
<proteinExistence type="predicted"/>
<dbReference type="AlphaFoldDB" id="A0AAD6J6W6"/>
<organism evidence="4 5">
    <name type="scientific">Drechslerella dactyloides</name>
    <name type="common">Nematode-trapping fungus</name>
    <name type="synonym">Arthrobotrys dactyloides</name>
    <dbReference type="NCBI Taxonomy" id="74499"/>
    <lineage>
        <taxon>Eukaryota</taxon>
        <taxon>Fungi</taxon>
        <taxon>Dikarya</taxon>
        <taxon>Ascomycota</taxon>
        <taxon>Pezizomycotina</taxon>
        <taxon>Orbiliomycetes</taxon>
        <taxon>Orbiliales</taxon>
        <taxon>Orbiliaceae</taxon>
        <taxon>Drechslerella</taxon>
    </lineage>
</organism>
<evidence type="ECO:0000256" key="1">
    <source>
        <dbReference type="SAM" id="MobiDB-lite"/>
    </source>
</evidence>
<feature type="region of interest" description="Disordered" evidence="1">
    <location>
        <begin position="165"/>
        <end position="193"/>
    </location>
</feature>
<accession>A0AAD6J6W6</accession>
<name>A0AAD6J6W6_DREDA</name>
<evidence type="ECO:0000256" key="3">
    <source>
        <dbReference type="SAM" id="SignalP"/>
    </source>
</evidence>
<keyword evidence="2" id="KW-0812">Transmembrane</keyword>
<reference evidence="4" key="1">
    <citation type="submission" date="2023-01" db="EMBL/GenBank/DDBJ databases">
        <title>The chitinases involved in constricting ring structure development in the nematode-trapping fungus Drechslerella dactyloides.</title>
        <authorList>
            <person name="Wang R."/>
            <person name="Zhang L."/>
            <person name="Tang P."/>
            <person name="Li S."/>
            <person name="Liang L."/>
        </authorList>
    </citation>
    <scope>NUCLEOTIDE SEQUENCE</scope>
    <source>
        <strain evidence="4">YMF1.00031</strain>
    </source>
</reference>
<feature type="region of interest" description="Disordered" evidence="1">
    <location>
        <begin position="56"/>
        <end position="129"/>
    </location>
</feature>
<keyword evidence="2" id="KW-0472">Membrane</keyword>
<feature type="compositionally biased region" description="Acidic residues" evidence="1">
    <location>
        <begin position="170"/>
        <end position="182"/>
    </location>
</feature>
<feature type="compositionally biased region" description="Acidic residues" evidence="1">
    <location>
        <begin position="100"/>
        <end position="119"/>
    </location>
</feature>
<feature type="compositionally biased region" description="Gly residues" evidence="1">
    <location>
        <begin position="58"/>
        <end position="75"/>
    </location>
</feature>
<sequence>MKSTTLLIAPLLISVSTASILGGLFQRRDVHARQLEPAKAPSYSVLKRIVVPVRVDGNQGGNGRAIGRGGRGQNGRGSRRGRKGNNNGGGGNNEETTATDAEEATATDAEEATATDAEEATATGAEGATATDAEFASTIALNVSTTAEADAATTTEGFAVISTGEVPAPDAEEPSETQEADVAESSAEAPGVVETSGQVVVEEVVKTVEGHPVVEQVVQTRTADEHVLVEDILATTTMDHIVTEIVPTEIVRDRKTIRSSYRAVNTRPAVFVVVVQVITVVEVVVINIGEPPRRRRVQRTVTALRPGSEYNSLVREVRKHKTRPAVGAYNIPPKEAGHASVIEHTVTITKQEKVRETVTKTETKVETKIETKVENKVETKVETETITVASCSTDEAAAETTATEIDTATETAAAETTDSVTESATETAEATETASSTTTTEEVAQETGNNNDMQHGEQNVEHPAPTENVHEPTTLMTVVRGAQYTPAGGYYLL</sequence>
<evidence type="ECO:0000313" key="4">
    <source>
        <dbReference type="EMBL" id="KAJ6263397.1"/>
    </source>
</evidence>
<feature type="compositionally biased region" description="Low complexity" evidence="1">
    <location>
        <begin position="120"/>
        <end position="129"/>
    </location>
</feature>
<comment type="caution">
    <text evidence="4">The sequence shown here is derived from an EMBL/GenBank/DDBJ whole genome shotgun (WGS) entry which is preliminary data.</text>
</comment>
<protein>
    <submittedName>
        <fullName evidence="4">Uncharacterized protein</fullName>
    </submittedName>
</protein>
<feature type="region of interest" description="Disordered" evidence="1">
    <location>
        <begin position="392"/>
        <end position="470"/>
    </location>
</feature>
<keyword evidence="3" id="KW-0732">Signal</keyword>
<feature type="chain" id="PRO_5042086623" evidence="3">
    <location>
        <begin position="19"/>
        <end position="493"/>
    </location>
</feature>
<feature type="transmembrane region" description="Helical" evidence="2">
    <location>
        <begin position="269"/>
        <end position="289"/>
    </location>
</feature>
<feature type="compositionally biased region" description="Low complexity" evidence="1">
    <location>
        <begin position="392"/>
        <end position="447"/>
    </location>
</feature>
<keyword evidence="2" id="KW-1133">Transmembrane helix</keyword>
<evidence type="ECO:0000313" key="5">
    <source>
        <dbReference type="Proteomes" id="UP001221413"/>
    </source>
</evidence>
<keyword evidence="5" id="KW-1185">Reference proteome</keyword>
<dbReference type="EMBL" id="JAQGDS010000002">
    <property type="protein sequence ID" value="KAJ6263397.1"/>
    <property type="molecule type" value="Genomic_DNA"/>
</dbReference>
<dbReference type="Proteomes" id="UP001221413">
    <property type="component" value="Unassembled WGS sequence"/>
</dbReference>